<reference evidence="2" key="1">
    <citation type="submission" date="2016-10" db="EMBL/GenBank/DDBJ databases">
        <authorList>
            <person name="Varghese N."/>
            <person name="Submissions S."/>
        </authorList>
    </citation>
    <scope>NUCLEOTIDE SEQUENCE [LARGE SCALE GENOMIC DNA]</scope>
    <source>
        <strain evidence="2">CGMCC 1.10119</strain>
    </source>
</reference>
<dbReference type="AlphaFoldDB" id="A0A1G9WM75"/>
<dbReference type="RefSeq" id="WP_089698376.1">
    <property type="nucleotide sequence ID" value="NZ_FNHL01000003.1"/>
</dbReference>
<dbReference type="EMBL" id="FNHL01000003">
    <property type="protein sequence ID" value="SDM85261.1"/>
    <property type="molecule type" value="Genomic_DNA"/>
</dbReference>
<dbReference type="Proteomes" id="UP000199451">
    <property type="component" value="Unassembled WGS sequence"/>
</dbReference>
<name>A0A1G9WM75_9EURY</name>
<organism evidence="1 2">
    <name type="scientific">Halogranum gelatinilyticum</name>
    <dbReference type="NCBI Taxonomy" id="660521"/>
    <lineage>
        <taxon>Archaea</taxon>
        <taxon>Methanobacteriati</taxon>
        <taxon>Methanobacteriota</taxon>
        <taxon>Stenosarchaea group</taxon>
        <taxon>Halobacteria</taxon>
        <taxon>Halobacteriales</taxon>
        <taxon>Haloferacaceae</taxon>
    </lineage>
</organism>
<accession>A0A1G9WM75</accession>
<protein>
    <recommendedName>
        <fullName evidence="3">CARDB protein</fullName>
    </recommendedName>
</protein>
<proteinExistence type="predicted"/>
<evidence type="ECO:0008006" key="3">
    <source>
        <dbReference type="Google" id="ProtNLM"/>
    </source>
</evidence>
<keyword evidence="2" id="KW-1185">Reference proteome</keyword>
<sequence>MHTDRFDFELVSLEEAGTFSRDVTAAITNTSDVVATDVDLTLDISAAGEDVDTVEVGLGDLASGERREIAYTLTVSPTQGVALLAKGANLGLTVTADGETEQAEGTIEV</sequence>
<gene>
    <name evidence="1" type="ORF">SAMN04487949_2803</name>
</gene>
<dbReference type="STRING" id="660521.SAMN04487949_2803"/>
<dbReference type="OrthoDB" id="301640at2157"/>
<evidence type="ECO:0000313" key="2">
    <source>
        <dbReference type="Proteomes" id="UP000199451"/>
    </source>
</evidence>
<evidence type="ECO:0000313" key="1">
    <source>
        <dbReference type="EMBL" id="SDM85261.1"/>
    </source>
</evidence>